<gene>
    <name evidence="2" type="ORF">NERG_01583</name>
</gene>
<keyword evidence="1" id="KW-0812">Transmembrane</keyword>
<proteinExistence type="predicted"/>
<organism evidence="2">
    <name type="scientific">Nematocida ausubeli (strain ATCC PRA-371 / ERTm2)</name>
    <name type="common">Nematode killer fungus</name>
    <dbReference type="NCBI Taxonomy" id="1913371"/>
    <lineage>
        <taxon>Eukaryota</taxon>
        <taxon>Fungi</taxon>
        <taxon>Fungi incertae sedis</taxon>
        <taxon>Microsporidia</taxon>
        <taxon>Nematocida</taxon>
    </lineage>
</organism>
<protein>
    <submittedName>
        <fullName evidence="2">Uncharacterized protein</fullName>
    </submittedName>
</protein>
<dbReference type="AlphaFoldDB" id="H8ZDB2"/>
<keyword evidence="1" id="KW-1133">Transmembrane helix</keyword>
<keyword evidence="1" id="KW-0472">Membrane</keyword>
<feature type="transmembrane region" description="Helical" evidence="1">
    <location>
        <begin position="73"/>
        <end position="91"/>
    </location>
</feature>
<dbReference type="EMBL" id="JH604636">
    <property type="protein sequence ID" value="EHY65137.1"/>
    <property type="molecule type" value="Genomic_DNA"/>
</dbReference>
<evidence type="ECO:0000256" key="1">
    <source>
        <dbReference type="SAM" id="Phobius"/>
    </source>
</evidence>
<evidence type="ECO:0000313" key="2">
    <source>
        <dbReference type="EMBL" id="EHY65137.1"/>
    </source>
</evidence>
<feature type="transmembrane region" description="Helical" evidence="1">
    <location>
        <begin position="24"/>
        <end position="42"/>
    </location>
</feature>
<reference evidence="2" key="1">
    <citation type="submission" date="2011-03" db="EMBL/GenBank/DDBJ databases">
        <title>The Genome Sequence of Nematocida sp1 strain ERTm2.</title>
        <authorList>
            <consortium name="The Broad Institute Genome Sequencing Platform"/>
            <consortium name="The Broad Institute Genome Sequencing Center for Infectious Disease"/>
            <person name="Cuomo C."/>
            <person name="Troemel E."/>
            <person name="Young S.K."/>
            <person name="Zeng Q."/>
            <person name="Gargeya S."/>
            <person name="Fitzgerald M."/>
            <person name="Haas B."/>
            <person name="Abouelleil A."/>
            <person name="Alvarado L."/>
            <person name="Arachchi H.M."/>
            <person name="Berlin A."/>
            <person name="Brown A."/>
            <person name="Chapman S.B."/>
            <person name="Chen Z."/>
            <person name="Dunbar C."/>
            <person name="Freedman E."/>
            <person name="Gearin G."/>
            <person name="Gellesch M."/>
            <person name="Goldberg J."/>
            <person name="Griggs A."/>
            <person name="Gujja S."/>
            <person name="Heilman E.R."/>
            <person name="Heiman D."/>
            <person name="Howarth C."/>
            <person name="Larson L."/>
            <person name="Lui A."/>
            <person name="MacDonald P.J.P."/>
            <person name="Mehta T."/>
            <person name="Montmayeur A."/>
            <person name="Murphy C."/>
            <person name="Neiman D."/>
            <person name="Pearson M."/>
            <person name="Priest M."/>
            <person name="Roberts A."/>
            <person name="Saif S."/>
            <person name="Shea T."/>
            <person name="Shenoy N."/>
            <person name="Sisk P."/>
            <person name="Stolte C."/>
            <person name="Sykes S."/>
            <person name="White J."/>
            <person name="Yandava C."/>
            <person name="Wortman J."/>
            <person name="Nusbaum C."/>
            <person name="Birren B."/>
        </authorList>
    </citation>
    <scope>NUCLEOTIDE SEQUENCE</scope>
    <source>
        <strain evidence="2">ERTm2</strain>
    </source>
</reference>
<sequence>MVFPITGEFIIVHVHYGLHPSAHYSLNMHFPLAVIFLYFCLIEVDKAYEWARGAELLFKDWVQRIIRHSADNYYFMLFISMHLCSACILSIKNSLLYDI</sequence>
<dbReference type="Proteomes" id="UP000005622">
    <property type="component" value="Unassembled WGS sequence"/>
</dbReference>
<accession>H8ZDB2</accession>
<name>H8ZDB2_NEMA1</name>
<dbReference type="HOGENOM" id="CLU_2320981_0_0_1"/>